<feature type="domain" description="BESS" evidence="2">
    <location>
        <begin position="209"/>
        <end position="235"/>
    </location>
</feature>
<evidence type="ECO:0000313" key="3">
    <source>
        <dbReference type="EMBL" id="JAS73800.1"/>
    </source>
</evidence>
<gene>
    <name evidence="3" type="ORF">g.11206</name>
</gene>
<evidence type="ECO:0000256" key="1">
    <source>
        <dbReference type="PROSITE-ProRule" id="PRU00371"/>
    </source>
</evidence>
<evidence type="ECO:0000259" key="2">
    <source>
        <dbReference type="PROSITE" id="PS51031"/>
    </source>
</evidence>
<dbReference type="AlphaFoldDB" id="A0A1B6HGI1"/>
<reference evidence="3" key="1">
    <citation type="submission" date="2015-11" db="EMBL/GenBank/DDBJ databases">
        <title>De novo transcriptome assembly of four potential Pierce s Disease insect vectors from Arizona vineyards.</title>
        <authorList>
            <person name="Tassone E.E."/>
        </authorList>
    </citation>
    <scope>NUCLEOTIDE SEQUENCE</scope>
</reference>
<dbReference type="EMBL" id="GECU01033906">
    <property type="protein sequence ID" value="JAS73800.1"/>
    <property type="molecule type" value="Transcribed_RNA"/>
</dbReference>
<dbReference type="Pfam" id="PF02944">
    <property type="entry name" value="BESS"/>
    <property type="match status" value="1"/>
</dbReference>
<comment type="subcellular location">
    <subcellularLocation>
        <location evidence="1">Nucleus</location>
    </subcellularLocation>
</comment>
<feature type="non-terminal residue" evidence="3">
    <location>
        <position position="235"/>
    </location>
</feature>
<dbReference type="PROSITE" id="PS51031">
    <property type="entry name" value="BESS"/>
    <property type="match status" value="1"/>
</dbReference>
<dbReference type="Pfam" id="PF10545">
    <property type="entry name" value="MADF_DNA_bdg"/>
    <property type="match status" value="1"/>
</dbReference>
<sequence>TTVLIKPNKSGQAQFKGYTITLISKLFVSYQQCCELYFISLTVTVFCDDIYKISFTITVDKVRKRWKNLRDMFRNEIKKILLEAGDSLPEEFVSTWTHFEDMVFLKDQIVTKKTLRNLNITGVDLNDSDDEELVEIPVSPVNFEEDDEEVNGGEPLDGLASMEVPQNLSEIIPSEYQKLDHFLKPSVPPRKRKREPEYMNGYYQQSLQVDDDYHFLVSFLPSMKQMPLQTKMWFR</sequence>
<proteinExistence type="predicted"/>
<dbReference type="InterPro" id="IPR004210">
    <property type="entry name" value="BESS_motif"/>
</dbReference>
<name>A0A1B6HGI1_9HEMI</name>
<accession>A0A1B6HGI1</accession>
<dbReference type="PANTHER" id="PTHR12243">
    <property type="entry name" value="MADF DOMAIN TRANSCRIPTION FACTOR"/>
    <property type="match status" value="1"/>
</dbReference>
<dbReference type="GO" id="GO:0006357">
    <property type="term" value="P:regulation of transcription by RNA polymerase II"/>
    <property type="evidence" value="ECO:0007669"/>
    <property type="project" value="TreeGrafter"/>
</dbReference>
<protein>
    <recommendedName>
        <fullName evidence="2">BESS domain-containing protein</fullName>
    </recommendedName>
</protein>
<dbReference type="GO" id="GO:0003677">
    <property type="term" value="F:DNA binding"/>
    <property type="evidence" value="ECO:0007669"/>
    <property type="project" value="InterPro"/>
</dbReference>
<dbReference type="GO" id="GO:0005634">
    <property type="term" value="C:nucleus"/>
    <property type="evidence" value="ECO:0007669"/>
    <property type="project" value="UniProtKB-SubCell"/>
</dbReference>
<keyword evidence="1" id="KW-0539">Nucleus</keyword>
<feature type="non-terminal residue" evidence="3">
    <location>
        <position position="1"/>
    </location>
</feature>
<dbReference type="GO" id="GO:0005667">
    <property type="term" value="C:transcription regulator complex"/>
    <property type="evidence" value="ECO:0007669"/>
    <property type="project" value="TreeGrafter"/>
</dbReference>
<dbReference type="PANTHER" id="PTHR12243:SF69">
    <property type="entry name" value="SI:CH73-59F11.3"/>
    <property type="match status" value="1"/>
</dbReference>
<organism evidence="3">
    <name type="scientific">Homalodisca liturata</name>
    <dbReference type="NCBI Taxonomy" id="320908"/>
    <lineage>
        <taxon>Eukaryota</taxon>
        <taxon>Metazoa</taxon>
        <taxon>Ecdysozoa</taxon>
        <taxon>Arthropoda</taxon>
        <taxon>Hexapoda</taxon>
        <taxon>Insecta</taxon>
        <taxon>Pterygota</taxon>
        <taxon>Neoptera</taxon>
        <taxon>Paraneoptera</taxon>
        <taxon>Hemiptera</taxon>
        <taxon>Auchenorrhyncha</taxon>
        <taxon>Membracoidea</taxon>
        <taxon>Cicadellidae</taxon>
        <taxon>Cicadellinae</taxon>
        <taxon>Proconiini</taxon>
        <taxon>Homalodisca</taxon>
    </lineage>
</organism>
<dbReference type="InterPro" id="IPR006578">
    <property type="entry name" value="MADF-dom"/>
</dbReference>
<dbReference type="InterPro" id="IPR039353">
    <property type="entry name" value="TF_Adf1"/>
</dbReference>